<feature type="non-terminal residue" evidence="4">
    <location>
        <position position="1"/>
    </location>
</feature>
<accession>A0A0T6B9P0</accession>
<organism evidence="4 5">
    <name type="scientific">Oryctes borbonicus</name>
    <dbReference type="NCBI Taxonomy" id="1629725"/>
    <lineage>
        <taxon>Eukaryota</taxon>
        <taxon>Metazoa</taxon>
        <taxon>Ecdysozoa</taxon>
        <taxon>Arthropoda</taxon>
        <taxon>Hexapoda</taxon>
        <taxon>Insecta</taxon>
        <taxon>Pterygota</taxon>
        <taxon>Neoptera</taxon>
        <taxon>Endopterygota</taxon>
        <taxon>Coleoptera</taxon>
        <taxon>Polyphaga</taxon>
        <taxon>Scarabaeiformia</taxon>
        <taxon>Scarabaeidae</taxon>
        <taxon>Dynastinae</taxon>
        <taxon>Oryctes</taxon>
    </lineage>
</organism>
<dbReference type="Pfam" id="PF01347">
    <property type="entry name" value="Vitellogenin_N"/>
    <property type="match status" value="1"/>
</dbReference>
<dbReference type="Gene3D" id="2.30.230.10">
    <property type="entry name" value="Lipovitellin, beta-sheet shell regions, chain A"/>
    <property type="match status" value="1"/>
</dbReference>
<proteinExistence type="predicted"/>
<dbReference type="Gene3D" id="1.25.10.20">
    <property type="entry name" value="Vitellinogen, superhelical"/>
    <property type="match status" value="1"/>
</dbReference>
<keyword evidence="5" id="KW-1185">Reference proteome</keyword>
<dbReference type="EMBL" id="LJIG01009182">
    <property type="protein sequence ID" value="KRT83591.1"/>
    <property type="molecule type" value="Genomic_DNA"/>
</dbReference>
<keyword evidence="1" id="KW-0732">Signal</keyword>
<reference evidence="4 5" key="1">
    <citation type="submission" date="2015-09" db="EMBL/GenBank/DDBJ databases">
        <title>Draft genome of the scarab beetle Oryctes borbonicus.</title>
        <authorList>
            <person name="Meyer J.M."/>
            <person name="Markov G.V."/>
            <person name="Baskaran P."/>
            <person name="Herrmann M."/>
            <person name="Sommer R.J."/>
            <person name="Roedelsperger C."/>
        </authorList>
    </citation>
    <scope>NUCLEOTIDE SEQUENCE [LARGE SCALE GENOMIC DNA]</scope>
    <source>
        <strain evidence="4">OB123</strain>
        <tissue evidence="4">Whole animal</tissue>
    </source>
</reference>
<dbReference type="PANTHER" id="PTHR23345">
    <property type="entry name" value="VITELLOGENIN-RELATED"/>
    <property type="match status" value="1"/>
</dbReference>
<comment type="caution">
    <text evidence="2">Lacks conserved residue(s) required for the propagation of feature annotation.</text>
</comment>
<feature type="domain" description="Vitellogenin" evidence="3">
    <location>
        <begin position="39"/>
        <end position="687"/>
    </location>
</feature>
<evidence type="ECO:0000256" key="1">
    <source>
        <dbReference type="ARBA" id="ARBA00022729"/>
    </source>
</evidence>
<dbReference type="PROSITE" id="PS51211">
    <property type="entry name" value="VITELLOGENIN"/>
    <property type="match status" value="1"/>
</dbReference>
<comment type="caution">
    <text evidence="4">The sequence shown here is derived from an EMBL/GenBank/DDBJ whole genome shotgun (WGS) entry which is preliminary data.</text>
</comment>
<dbReference type="InterPro" id="IPR015819">
    <property type="entry name" value="Lipid_transp_b-sht_shell"/>
</dbReference>
<dbReference type="InterPro" id="IPR015816">
    <property type="entry name" value="Vitellinogen_b-sht_N"/>
</dbReference>
<protein>
    <recommendedName>
        <fullName evidence="3">Vitellogenin domain-containing protein</fullName>
    </recommendedName>
</protein>
<dbReference type="InterPro" id="IPR001747">
    <property type="entry name" value="Vitellogenin_N"/>
</dbReference>
<evidence type="ECO:0000313" key="5">
    <source>
        <dbReference type="Proteomes" id="UP000051574"/>
    </source>
</evidence>
<evidence type="ECO:0000313" key="4">
    <source>
        <dbReference type="EMBL" id="KRT83591.1"/>
    </source>
</evidence>
<dbReference type="Proteomes" id="UP000051574">
    <property type="component" value="Unassembled WGS sequence"/>
</dbReference>
<dbReference type="SUPFAM" id="SSF48431">
    <property type="entry name" value="Lipovitellin-phosvitin complex, superhelical domain"/>
    <property type="match status" value="1"/>
</dbReference>
<gene>
    <name evidence="4" type="ORF">AMK59_4220</name>
</gene>
<evidence type="ECO:0000256" key="2">
    <source>
        <dbReference type="PROSITE-ProRule" id="PRU00557"/>
    </source>
</evidence>
<dbReference type="InterPro" id="IPR011030">
    <property type="entry name" value="Lipovitellin_superhlx_dom"/>
</dbReference>
<dbReference type="InterPro" id="IPR050733">
    <property type="entry name" value="Vitellogenin/Apolipophorin"/>
</dbReference>
<dbReference type="SMART" id="SM00638">
    <property type="entry name" value="LPD_N"/>
    <property type="match status" value="1"/>
</dbReference>
<dbReference type="PANTHER" id="PTHR23345:SF33">
    <property type="entry name" value="CROSSVEINLESS D"/>
    <property type="match status" value="1"/>
</dbReference>
<dbReference type="SUPFAM" id="SSF56968">
    <property type="entry name" value="Lipovitellin-phosvitin complex, beta-sheet shell regions"/>
    <property type="match status" value="1"/>
</dbReference>
<dbReference type="OrthoDB" id="5956066at2759"/>
<evidence type="ECO:0000259" key="3">
    <source>
        <dbReference type="PROSITE" id="PS51211"/>
    </source>
</evidence>
<sequence length="1438" mass="167889">RMYRESQLHFTIMDGFKAIVVLLLLTLACISAKPHWKQIVPEGKEIVYEYKALVKAATHIPYPFSSQFLLVGKLHLQLGSGNELWVRLDNLQYQLDNGRESEIKKSTMQTSDLAHITTPFKIVYEDNGIIKEIVTETNESEYALNMKKAIATVLQMNWEKVPLDSVKPFAFSTKEKSLFGHDHTLYNIMPASDVLKIYRVHYMKTSEHLYSNMMIDMKIMGCEASYEEPITHDTQKLYIIDRKIPNEYKLKYIETNGGIYFQPLQARSTAFYVYVNQTFKMLEMTDKKTQMNIHNEIKYTTLNYIVGENSIPFEKIDDPKTLIPVVENMLMALANYLEEDKITSTEPDMAKGQLVNRIVKITSHLDMTMLEELFTKLSSKTEEKDVIIFKMFQEIIPMIGTKSSSKFIMKLVQENKVKESVLIEMLQKMIFYVKVPTVQLLTDLEGLLHLTGASKGIQRTAVLSFSTLLYKLNEFNTRQGGQPINIEKYIQQLIDKLKTSKKIEEQYLLLDALYNMNNDLVIKYLEPLVKGEWFNDNRLRYKAMLAVSSVVTKHVHHDKMYELYWPIMTDTTLPAYMRIMAFYFVMKSKPNLSCQVNIYSFMQHEKDVDFLNFYHTYLMAFLESKNPCNYRSKLQAKQLLLYWPISYVHTLTQFRKFDVTDWKYNHGNTHDISFINTKEAMIFMWKMDVNVMNLQMTPNAFYTKITGVDKRLLDNVYLQLQKGMKYVNFDSLLATLAMNKFDNIQIEIIHMRYGQVIENHFFDKDTIGDMRTYFKIFYESQISETKSSLEIHYDMIIKMLVPTDIGLPVQFEANLPSIHETKTKLFKETANKITNINIDNKYRIMNYFSYGLSFHNPFASVWQGITKLVYVDLQVPIYLGMSLNTEQSTLKLSWKRHQDPSDDIIGYRSYAANYVYVIDYLNKDILQKITPTAKNFVEIGHSDNYKHNVSMLDMEEYSTGYKYTLRVFNDQNPKYYQRFPLAQDFFSGMEPYWQQLLKYVLHMKYLGYQHDIITERGIMFKMEPSTVNPATGVDLTMRFSNEIIDDSYALYLPAMKINAKATYVVKKDDKALKTWDINALWELNNAHTVNSLKLDITRQIPGQTDYKICAQGTEKYGDKDLTGHLTVTMGQSVDGKCNKDETAIHFTLKATQLPEQEQRIHNYEVCYQPIMPLIEEMRSYKCYADRSSLRYYTVDAKTVNFPKEFRNMLMNYWRTFLVKYQNYYIHSDEHSQDIAENAFRIQFRYPIARDIIDMRFITPMDTHKFKGLPAKDFERFGIYPDNLYYSNIHHLFHMLGLTNICIVDGKDLVTKNGTRSVDVITNDWTLLLGDEADNTKRGLWVKVVDDKLAVKAVLKPQTLLVTPTTGDKYAVTLNEKALNGVDNIYLDNAVLSRMEDSNTLVMFNRNTGVQLIYNGHQLLIEIPKTDLSFVGKCIKQQE</sequence>
<dbReference type="GO" id="GO:0005319">
    <property type="term" value="F:lipid transporter activity"/>
    <property type="evidence" value="ECO:0007669"/>
    <property type="project" value="InterPro"/>
</dbReference>
<name>A0A0T6B9P0_9SCAR</name>